<evidence type="ECO:0000313" key="1">
    <source>
        <dbReference type="EMBL" id="KKK97596.1"/>
    </source>
</evidence>
<feature type="non-terminal residue" evidence="1">
    <location>
        <position position="63"/>
    </location>
</feature>
<reference evidence="1" key="1">
    <citation type="journal article" date="2015" name="Nature">
        <title>Complex archaea that bridge the gap between prokaryotes and eukaryotes.</title>
        <authorList>
            <person name="Spang A."/>
            <person name="Saw J.H."/>
            <person name="Jorgensen S.L."/>
            <person name="Zaremba-Niedzwiedzka K."/>
            <person name="Martijn J."/>
            <person name="Lind A.E."/>
            <person name="van Eijk R."/>
            <person name="Schleper C."/>
            <person name="Guy L."/>
            <person name="Ettema T.J."/>
        </authorList>
    </citation>
    <scope>NUCLEOTIDE SEQUENCE</scope>
</reference>
<dbReference type="EMBL" id="LAZR01045980">
    <property type="protein sequence ID" value="KKK97596.1"/>
    <property type="molecule type" value="Genomic_DNA"/>
</dbReference>
<name>A0A0F9CLS0_9ZZZZ</name>
<sequence length="63" mass="7576">MDFIKRLTPEDTEEVRPGLFIQRRLGKYRQIHPAAWNGKINWKNFILGPNFFKHFFIFLLIVG</sequence>
<dbReference type="AlphaFoldDB" id="A0A0F9CLS0"/>
<organism evidence="1">
    <name type="scientific">marine sediment metagenome</name>
    <dbReference type="NCBI Taxonomy" id="412755"/>
    <lineage>
        <taxon>unclassified sequences</taxon>
        <taxon>metagenomes</taxon>
        <taxon>ecological metagenomes</taxon>
    </lineage>
</organism>
<proteinExistence type="predicted"/>
<accession>A0A0F9CLS0</accession>
<gene>
    <name evidence="1" type="ORF">LCGC14_2651190</name>
</gene>
<protein>
    <submittedName>
        <fullName evidence="1">Uncharacterized protein</fullName>
    </submittedName>
</protein>
<comment type="caution">
    <text evidence="1">The sequence shown here is derived from an EMBL/GenBank/DDBJ whole genome shotgun (WGS) entry which is preliminary data.</text>
</comment>